<reference evidence="3 4" key="2">
    <citation type="journal article" date="2016" name="Science">
        <title>A bacterium that degrades and assimilates poly(ethylene terephthalate).</title>
        <authorList>
            <person name="Yoshida S."/>
            <person name="Hiraga K."/>
            <person name="Takehana T."/>
            <person name="Taniguchi I."/>
            <person name="Yamaji H."/>
            <person name="Maeda Y."/>
            <person name="Toyohara K."/>
            <person name="Miyamoto K."/>
            <person name="Kimura Y."/>
            <person name="Oda K."/>
        </authorList>
    </citation>
    <scope>NUCLEOTIDE SEQUENCE [LARGE SCALE GENOMIC DNA]</scope>
    <source>
        <strain evidence="4">NBRC 110686 / TISTR 2288 / 201-F6</strain>
    </source>
</reference>
<gene>
    <name evidence="3" type="ORF">ISF6_2916</name>
</gene>
<dbReference type="Proteomes" id="UP000037660">
    <property type="component" value="Unassembled WGS sequence"/>
</dbReference>
<dbReference type="PANTHER" id="PTHR34315:SF1">
    <property type="entry name" value="INTRADIOL RING-CLEAVAGE DIOXYGENASES DOMAIN-CONTAINING PROTEIN-RELATED"/>
    <property type="match status" value="1"/>
</dbReference>
<dbReference type="InterPro" id="IPR000627">
    <property type="entry name" value="Intradiol_dOase_C"/>
</dbReference>
<dbReference type="Gene3D" id="2.60.130.10">
    <property type="entry name" value="Aromatic compound dioxygenase"/>
    <property type="match status" value="1"/>
</dbReference>
<dbReference type="PANTHER" id="PTHR34315">
    <property type="match status" value="1"/>
</dbReference>
<evidence type="ECO:0000313" key="3">
    <source>
        <dbReference type="EMBL" id="GAP37061.1"/>
    </source>
</evidence>
<evidence type="ECO:0000256" key="1">
    <source>
        <dbReference type="SAM" id="MobiDB-lite"/>
    </source>
</evidence>
<dbReference type="Pfam" id="PF00775">
    <property type="entry name" value="Dioxygenase_C"/>
    <property type="match status" value="1"/>
</dbReference>
<dbReference type="EMBL" id="BBYR01000041">
    <property type="protein sequence ID" value="GAP37061.1"/>
    <property type="molecule type" value="Genomic_DNA"/>
</dbReference>
<feature type="region of interest" description="Disordered" evidence="1">
    <location>
        <begin position="1"/>
        <end position="21"/>
    </location>
</feature>
<dbReference type="CDD" id="cd03457">
    <property type="entry name" value="intradiol_dioxygenase_like"/>
    <property type="match status" value="1"/>
</dbReference>
<feature type="region of interest" description="Disordered" evidence="1">
    <location>
        <begin position="53"/>
        <end position="115"/>
    </location>
</feature>
<proteinExistence type="predicted"/>
<name>A0A0K8P342_PISS1</name>
<dbReference type="AlphaFoldDB" id="A0A0K8P342"/>
<keyword evidence="4" id="KW-1185">Reference proteome</keyword>
<feature type="domain" description="Intradiol ring-cleavage dioxygenases" evidence="2">
    <location>
        <begin position="145"/>
        <end position="216"/>
    </location>
</feature>
<protein>
    <submittedName>
        <fullName evidence="3">Putative dioxygenase</fullName>
    </submittedName>
</protein>
<reference evidence="4" key="1">
    <citation type="submission" date="2015-07" db="EMBL/GenBank/DDBJ databases">
        <title>Discovery of a poly(ethylene terephthalate assimilation.</title>
        <authorList>
            <person name="Yoshida S."/>
            <person name="Hiraga K."/>
            <person name="Takehana T."/>
            <person name="Taniguchi I."/>
            <person name="Yamaji H."/>
            <person name="Maeda Y."/>
            <person name="Toyohara K."/>
            <person name="Miyamoto K."/>
            <person name="Kimura Y."/>
            <person name="Oda K."/>
        </authorList>
    </citation>
    <scope>NUCLEOTIDE SEQUENCE [LARGE SCALE GENOMIC DNA]</scope>
    <source>
        <strain evidence="4">NBRC 110686 / TISTR 2288 / 201-F6</strain>
    </source>
</reference>
<dbReference type="STRING" id="1547922.ISF6_2916"/>
<sequence length="311" mass="31152">MHRHPAAPAHPPRDEDHGHGLADDLPRLLALAAPRRRVLSWLATVAGSAALGGCGGGGSSDTVDTSTSTTTTGTSGSSGSGSSSTGTTTTTSGSCIADPQETAGPYPADGTNTASGSTSDVLTAAGIVRSDIRSSFLGSTNIAQGVPVVLTLTLVDTNASCAPLAGYAIYLWHCDRAGNYSLYTAASESYLRGVQVSDSAGQVTFTTIFPGCYAGRWPHIHFEVFASQAAATTGRNAVLISQLALPSAVCSAVYPAATGYSASVGNFAGVSLSGDNVFGDNTAAQLAAMTPSFSGSVSDGYTASATIGIAR</sequence>
<dbReference type="InterPro" id="IPR015889">
    <property type="entry name" value="Intradiol_dOase_core"/>
</dbReference>
<dbReference type="GO" id="GO:0008199">
    <property type="term" value="F:ferric iron binding"/>
    <property type="evidence" value="ECO:0007669"/>
    <property type="project" value="InterPro"/>
</dbReference>
<evidence type="ECO:0000313" key="4">
    <source>
        <dbReference type="Proteomes" id="UP000037660"/>
    </source>
</evidence>
<feature type="compositionally biased region" description="Basic and acidic residues" evidence="1">
    <location>
        <begin position="11"/>
        <end position="21"/>
    </location>
</feature>
<accession>A0A0K8P342</accession>
<feature type="compositionally biased region" description="Low complexity" evidence="1">
    <location>
        <begin position="60"/>
        <end position="94"/>
    </location>
</feature>
<keyword evidence="3" id="KW-0223">Dioxygenase</keyword>
<organism evidence="3 4">
    <name type="scientific">Piscinibacter sakaiensis</name>
    <name type="common">Ideonella sakaiensis</name>
    <dbReference type="NCBI Taxonomy" id="1547922"/>
    <lineage>
        <taxon>Bacteria</taxon>
        <taxon>Pseudomonadati</taxon>
        <taxon>Pseudomonadota</taxon>
        <taxon>Betaproteobacteria</taxon>
        <taxon>Burkholderiales</taxon>
        <taxon>Sphaerotilaceae</taxon>
        <taxon>Piscinibacter</taxon>
    </lineage>
</organism>
<evidence type="ECO:0000259" key="2">
    <source>
        <dbReference type="Pfam" id="PF00775"/>
    </source>
</evidence>
<dbReference type="GO" id="GO:0016702">
    <property type="term" value="F:oxidoreductase activity, acting on single donors with incorporation of molecular oxygen, incorporation of two atoms of oxygen"/>
    <property type="evidence" value="ECO:0007669"/>
    <property type="project" value="InterPro"/>
</dbReference>
<keyword evidence="3" id="KW-0560">Oxidoreductase</keyword>
<dbReference type="OrthoDB" id="9805815at2"/>
<dbReference type="RefSeq" id="WP_054021010.1">
    <property type="nucleotide sequence ID" value="NZ_BBYR01000041.1"/>
</dbReference>
<comment type="caution">
    <text evidence="3">The sequence shown here is derived from an EMBL/GenBank/DDBJ whole genome shotgun (WGS) entry which is preliminary data.</text>
</comment>
<dbReference type="SUPFAM" id="SSF49482">
    <property type="entry name" value="Aromatic compound dioxygenase"/>
    <property type="match status" value="1"/>
</dbReference>